<keyword evidence="6" id="KW-0546">Nucleotide metabolism</keyword>
<gene>
    <name evidence="9" type="ORF">ONE63_002245</name>
</gene>
<keyword evidence="10" id="KW-1185">Reference proteome</keyword>
<dbReference type="AlphaFoldDB" id="A0AAV7XDM0"/>
<dbReference type="SUPFAM" id="SSF51556">
    <property type="entry name" value="Metallo-dependent hydrolases"/>
    <property type="match status" value="1"/>
</dbReference>
<evidence type="ECO:0000256" key="3">
    <source>
        <dbReference type="ARBA" id="ARBA00022723"/>
    </source>
</evidence>
<reference evidence="9" key="1">
    <citation type="submission" date="2022-12" db="EMBL/GenBank/DDBJ databases">
        <title>Chromosome-level genome assembly of the bean flower thrips Megalurothrips usitatus.</title>
        <authorList>
            <person name="Ma L."/>
            <person name="Liu Q."/>
            <person name="Li H."/>
            <person name="Cai W."/>
        </authorList>
    </citation>
    <scope>NUCLEOTIDE SEQUENCE</scope>
    <source>
        <strain evidence="9">Cailab_2022a</strain>
    </source>
</reference>
<evidence type="ECO:0000256" key="4">
    <source>
        <dbReference type="ARBA" id="ARBA00022801"/>
    </source>
</evidence>
<name>A0AAV7XDM0_9NEOP</name>
<comment type="catalytic activity">
    <reaction evidence="7">
        <text>N(6)-methyl-AMP + H2O + H(+) = IMP + methylamine</text>
        <dbReference type="Rhea" id="RHEA:16001"/>
        <dbReference type="ChEBI" id="CHEBI:15377"/>
        <dbReference type="ChEBI" id="CHEBI:15378"/>
        <dbReference type="ChEBI" id="CHEBI:58053"/>
        <dbReference type="ChEBI" id="CHEBI:59338"/>
        <dbReference type="ChEBI" id="CHEBI:144842"/>
    </reaction>
    <physiologicalReaction direction="left-to-right" evidence="7">
        <dbReference type="Rhea" id="RHEA:16002"/>
    </physiologicalReaction>
</comment>
<dbReference type="InterPro" id="IPR006330">
    <property type="entry name" value="Ado/ade_deaminase"/>
</dbReference>
<comment type="similarity">
    <text evidence="2">Belongs to the metallo-dependent hydrolases superfamily. Adenosine and AMP deaminases family.</text>
</comment>
<organism evidence="9 10">
    <name type="scientific">Megalurothrips usitatus</name>
    <name type="common">bean blossom thrips</name>
    <dbReference type="NCBI Taxonomy" id="439358"/>
    <lineage>
        <taxon>Eukaryota</taxon>
        <taxon>Metazoa</taxon>
        <taxon>Ecdysozoa</taxon>
        <taxon>Arthropoda</taxon>
        <taxon>Hexapoda</taxon>
        <taxon>Insecta</taxon>
        <taxon>Pterygota</taxon>
        <taxon>Neoptera</taxon>
        <taxon>Paraneoptera</taxon>
        <taxon>Thysanoptera</taxon>
        <taxon>Terebrantia</taxon>
        <taxon>Thripoidea</taxon>
        <taxon>Thripidae</taxon>
        <taxon>Megalurothrips</taxon>
    </lineage>
</organism>
<evidence type="ECO:0000259" key="8">
    <source>
        <dbReference type="Pfam" id="PF00962"/>
    </source>
</evidence>
<evidence type="ECO:0000256" key="7">
    <source>
        <dbReference type="ARBA" id="ARBA00048787"/>
    </source>
</evidence>
<evidence type="ECO:0000256" key="5">
    <source>
        <dbReference type="ARBA" id="ARBA00022833"/>
    </source>
</evidence>
<evidence type="ECO:0000256" key="2">
    <source>
        <dbReference type="ARBA" id="ARBA00006676"/>
    </source>
</evidence>
<accession>A0AAV7XDM0</accession>
<dbReference type="InterPro" id="IPR032466">
    <property type="entry name" value="Metal_Hydrolase"/>
</dbReference>
<protein>
    <recommendedName>
        <fullName evidence="8">Adenosine deaminase domain-containing protein</fullName>
    </recommendedName>
</protein>
<keyword evidence="3" id="KW-0479">Metal-binding</keyword>
<evidence type="ECO:0000256" key="6">
    <source>
        <dbReference type="ARBA" id="ARBA00023080"/>
    </source>
</evidence>
<dbReference type="GO" id="GO:0006154">
    <property type="term" value="P:adenosine catabolic process"/>
    <property type="evidence" value="ECO:0007669"/>
    <property type="project" value="TreeGrafter"/>
</dbReference>
<feature type="domain" description="Adenosine deaminase" evidence="8">
    <location>
        <begin position="14"/>
        <end position="346"/>
    </location>
</feature>
<evidence type="ECO:0000313" key="9">
    <source>
        <dbReference type="EMBL" id="KAJ1521909.1"/>
    </source>
</evidence>
<evidence type="ECO:0000313" key="10">
    <source>
        <dbReference type="Proteomes" id="UP001075354"/>
    </source>
</evidence>
<dbReference type="GO" id="GO:0046872">
    <property type="term" value="F:metal ion binding"/>
    <property type="evidence" value="ECO:0007669"/>
    <property type="project" value="UniProtKB-KW"/>
</dbReference>
<dbReference type="Proteomes" id="UP001075354">
    <property type="component" value="Chromosome 12"/>
</dbReference>
<dbReference type="GO" id="GO:0009117">
    <property type="term" value="P:nucleotide metabolic process"/>
    <property type="evidence" value="ECO:0007669"/>
    <property type="project" value="UniProtKB-KW"/>
</dbReference>
<comment type="caution">
    <text evidence="9">The sequence shown here is derived from an EMBL/GenBank/DDBJ whole genome shotgun (WGS) entry which is preliminary data.</text>
</comment>
<dbReference type="GO" id="GO:0046103">
    <property type="term" value="P:inosine biosynthetic process"/>
    <property type="evidence" value="ECO:0007669"/>
    <property type="project" value="TreeGrafter"/>
</dbReference>
<dbReference type="Pfam" id="PF00962">
    <property type="entry name" value="A_deaminase"/>
    <property type="match status" value="1"/>
</dbReference>
<dbReference type="PANTHER" id="PTHR11409:SF42">
    <property type="entry name" value="ADENOSINE DEAMINASE-LIKE PROTEIN"/>
    <property type="match status" value="1"/>
</dbReference>
<comment type="cofactor">
    <cofactor evidence="1">
        <name>Zn(2+)</name>
        <dbReference type="ChEBI" id="CHEBI:29105"/>
    </cofactor>
</comment>
<dbReference type="Gene3D" id="3.20.20.140">
    <property type="entry name" value="Metal-dependent hydrolases"/>
    <property type="match status" value="1"/>
</dbReference>
<dbReference type="CDD" id="cd00443">
    <property type="entry name" value="ADA_AMPD"/>
    <property type="match status" value="1"/>
</dbReference>
<keyword evidence="5" id="KW-0862">Zinc</keyword>
<dbReference type="GO" id="GO:0004000">
    <property type="term" value="F:adenosine deaminase activity"/>
    <property type="evidence" value="ECO:0007669"/>
    <property type="project" value="TreeGrafter"/>
</dbReference>
<evidence type="ECO:0000256" key="1">
    <source>
        <dbReference type="ARBA" id="ARBA00001947"/>
    </source>
</evidence>
<sequence length="358" mass="39836">MGPSEIQSFCSRLPKVELHAHLNGSFSEKTLYSLYMDSPGCKTEDIRYLISSFHQGSDRTLDDCFKNFDIAHAVTISPAAVRRGTMDVISEFASDGVIYLELRTTPRTVPGVMSKKQYIQAVVDAIRDVPNFIGPERFIIVKLLLSVNRRDERSEAEANIKEAVEAHMAYPDIVVGVDLSGDPKCGTVAENILPLFADARSKGLKVALHCAEVPNEKEVEAIIRFKADRIGHGTCIHPQYGGSEKLWTLLLESKVPIEVCLTSNIKCKTVENYESHHLQHLLPVHHPIAISTDDKGVFCTTLSKEFEIAAETFLLSFGDLCRFTEMAIDASFASPDEKNQLLEKLNNFKVLEGIHCVE</sequence>
<dbReference type="InterPro" id="IPR001365">
    <property type="entry name" value="A_deaminase_dom"/>
</dbReference>
<dbReference type="EMBL" id="JAPTSV010000012">
    <property type="protein sequence ID" value="KAJ1521909.1"/>
    <property type="molecule type" value="Genomic_DNA"/>
</dbReference>
<keyword evidence="4" id="KW-0378">Hydrolase</keyword>
<proteinExistence type="inferred from homology"/>
<dbReference type="PANTHER" id="PTHR11409">
    <property type="entry name" value="ADENOSINE DEAMINASE"/>
    <property type="match status" value="1"/>
</dbReference>